<dbReference type="Pfam" id="PF00075">
    <property type="entry name" value="RNase_H"/>
    <property type="match status" value="1"/>
</dbReference>
<dbReference type="GO" id="GO:0000287">
    <property type="term" value="F:magnesium ion binding"/>
    <property type="evidence" value="ECO:0007669"/>
    <property type="project" value="UniProtKB-UniRule"/>
</dbReference>
<evidence type="ECO:0000256" key="17">
    <source>
        <dbReference type="PIRSR" id="PIRSR606309-3"/>
    </source>
</evidence>
<dbReference type="GO" id="GO:0003887">
    <property type="term" value="F:DNA-directed DNA polymerase activity"/>
    <property type="evidence" value="ECO:0007669"/>
    <property type="project" value="UniProtKB-KW"/>
</dbReference>
<dbReference type="GO" id="GO:0006401">
    <property type="term" value="P:RNA catabolic process"/>
    <property type="evidence" value="ECO:0007669"/>
    <property type="project" value="UniProtKB-UniRule"/>
</dbReference>
<evidence type="ECO:0000256" key="4">
    <source>
        <dbReference type="ARBA" id="ARBA00022695"/>
    </source>
</evidence>
<evidence type="ECO:0000256" key="14">
    <source>
        <dbReference type="HAMAP-Rule" id="MF_00042"/>
    </source>
</evidence>
<evidence type="ECO:0000256" key="1">
    <source>
        <dbReference type="ARBA" id="ARBA00001936"/>
    </source>
</evidence>
<keyword evidence="10 14" id="KW-0460">Magnesium</keyword>
<accession>A0A066UNZ7</accession>
<dbReference type="GO" id="GO:0045004">
    <property type="term" value="P:DNA replication proofreading"/>
    <property type="evidence" value="ECO:0007669"/>
    <property type="project" value="TreeGrafter"/>
</dbReference>
<dbReference type="NCBIfam" id="NF004316">
    <property type="entry name" value="PRK05711.1"/>
    <property type="match status" value="1"/>
</dbReference>
<feature type="binding site" evidence="14">
    <location>
        <position position="10"/>
    </location>
    <ligand>
        <name>Mg(2+)</name>
        <dbReference type="ChEBI" id="CHEBI:18420"/>
        <label>2</label>
    </ligand>
</feature>
<feature type="domain" description="RNase H type-1" evidence="19">
    <location>
        <begin position="1"/>
        <end position="147"/>
    </location>
</feature>
<feature type="binding site" evidence="16">
    <location>
        <position position="233"/>
    </location>
    <ligand>
        <name>substrate</name>
    </ligand>
</feature>
<comment type="cofactor">
    <cofactor evidence="14">
        <name>Mg(2+)</name>
        <dbReference type="ChEBI" id="CHEBI:18420"/>
    </cofactor>
    <text evidence="14">Binds 1 Mg(2+) ion per subunit. May bind a second metal ion at a regulatory site, or after substrate binding.</text>
</comment>
<dbReference type="Pfam" id="PF00929">
    <property type="entry name" value="RNase_T"/>
    <property type="match status" value="1"/>
</dbReference>
<dbReference type="AlphaFoldDB" id="A0A066UNZ7"/>
<evidence type="ECO:0000313" key="21">
    <source>
        <dbReference type="Proteomes" id="UP000035860"/>
    </source>
</evidence>
<dbReference type="GO" id="GO:0005829">
    <property type="term" value="C:cytosol"/>
    <property type="evidence" value="ECO:0007669"/>
    <property type="project" value="TreeGrafter"/>
</dbReference>
<organism evidence="20 21">
    <name type="scientific">Moraxella bovoculi 237</name>
    <dbReference type="NCBI Taxonomy" id="743974"/>
    <lineage>
        <taxon>Bacteria</taxon>
        <taxon>Pseudomonadati</taxon>
        <taxon>Pseudomonadota</taxon>
        <taxon>Gammaproteobacteria</taxon>
        <taxon>Moraxellales</taxon>
        <taxon>Moraxellaceae</taxon>
        <taxon>Moraxella</taxon>
    </lineage>
</organism>
<feature type="binding site" evidence="16">
    <location>
        <position position="235"/>
    </location>
    <ligand>
        <name>substrate</name>
    </ligand>
</feature>
<keyword evidence="7 14" id="KW-0479">Metal-binding</keyword>
<dbReference type="GO" id="GO:0008408">
    <property type="term" value="F:3'-5' exonuclease activity"/>
    <property type="evidence" value="ECO:0007669"/>
    <property type="project" value="TreeGrafter"/>
</dbReference>
<dbReference type="GO" id="GO:0003677">
    <property type="term" value="F:DNA binding"/>
    <property type="evidence" value="ECO:0007669"/>
    <property type="project" value="InterPro"/>
</dbReference>
<comment type="catalytic activity">
    <reaction evidence="13">
        <text>DNA(n) + a 2'-deoxyribonucleoside 5'-triphosphate = DNA(n+1) + diphosphate</text>
        <dbReference type="Rhea" id="RHEA:22508"/>
        <dbReference type="Rhea" id="RHEA-COMP:17339"/>
        <dbReference type="Rhea" id="RHEA-COMP:17340"/>
        <dbReference type="ChEBI" id="CHEBI:33019"/>
        <dbReference type="ChEBI" id="CHEBI:61560"/>
        <dbReference type="ChEBI" id="CHEBI:173112"/>
        <dbReference type="EC" id="2.7.7.7"/>
    </reaction>
</comment>
<comment type="cofactor">
    <cofactor evidence="1">
        <name>Mn(2+)</name>
        <dbReference type="ChEBI" id="CHEBI:29035"/>
    </cofactor>
</comment>
<dbReference type="InterPro" id="IPR036397">
    <property type="entry name" value="RNaseH_sf"/>
</dbReference>
<dbReference type="InterPro" id="IPR022892">
    <property type="entry name" value="RNaseHI"/>
</dbReference>
<keyword evidence="11" id="KW-0239">DNA-directed DNA polymerase</keyword>
<keyword evidence="9" id="KW-0269">Exonuclease</keyword>
<feature type="binding site" evidence="16">
    <location>
        <position position="278"/>
    </location>
    <ligand>
        <name>substrate</name>
    </ligand>
</feature>
<dbReference type="PROSITE" id="PS50879">
    <property type="entry name" value="RNASE_H_1"/>
    <property type="match status" value="1"/>
</dbReference>
<feature type="binding site" evidence="16">
    <location>
        <position position="283"/>
    </location>
    <ligand>
        <name>substrate</name>
    </ligand>
</feature>
<evidence type="ECO:0000256" key="2">
    <source>
        <dbReference type="ARBA" id="ARBA00011245"/>
    </source>
</evidence>
<dbReference type="Gene3D" id="3.30.420.10">
    <property type="entry name" value="Ribonuclease H-like superfamily/Ribonuclease H"/>
    <property type="match status" value="2"/>
</dbReference>
<dbReference type="HAMAP" id="MF_00042">
    <property type="entry name" value="RNase_H"/>
    <property type="match status" value="1"/>
</dbReference>
<keyword evidence="21" id="KW-1185">Reference proteome</keyword>
<feature type="binding site" evidence="16">
    <location>
        <position position="382"/>
    </location>
    <ligand>
        <name>substrate</name>
    </ligand>
</feature>
<feature type="binding site" evidence="14">
    <location>
        <position position="10"/>
    </location>
    <ligand>
        <name>Mg(2+)</name>
        <dbReference type="ChEBI" id="CHEBI:18420"/>
        <label>1</label>
    </ligand>
</feature>
<evidence type="ECO:0000256" key="5">
    <source>
        <dbReference type="ARBA" id="ARBA00022705"/>
    </source>
</evidence>
<dbReference type="FunFam" id="3.30.420.10:FF:000012">
    <property type="entry name" value="DNA polymerase III subunit epsilon"/>
    <property type="match status" value="1"/>
</dbReference>
<dbReference type="Proteomes" id="UP000035860">
    <property type="component" value="Unassembled WGS sequence"/>
</dbReference>
<feature type="active site" description="Proton acceptor" evidence="15">
    <location>
        <position position="377"/>
    </location>
</feature>
<evidence type="ECO:0000256" key="18">
    <source>
        <dbReference type="SAM" id="MobiDB-lite"/>
    </source>
</evidence>
<comment type="subunit">
    <text evidence="2 14">Monomer.</text>
</comment>
<keyword evidence="8 14" id="KW-0378">Hydrolase</keyword>
<dbReference type="InterPro" id="IPR006309">
    <property type="entry name" value="DnaQ_proteo"/>
</dbReference>
<evidence type="ECO:0000256" key="10">
    <source>
        <dbReference type="ARBA" id="ARBA00022842"/>
    </source>
</evidence>
<keyword evidence="14" id="KW-0963">Cytoplasm</keyword>
<comment type="similarity">
    <text evidence="14">Belongs to the RNase H family.</text>
</comment>
<dbReference type="CDD" id="cd06131">
    <property type="entry name" value="DNA_pol_III_epsilon_Ecoli_like"/>
    <property type="match status" value="1"/>
</dbReference>
<dbReference type="CDD" id="cd09278">
    <property type="entry name" value="RNase_HI_prokaryote_like"/>
    <property type="match status" value="1"/>
</dbReference>
<dbReference type="NCBIfam" id="NF001236">
    <property type="entry name" value="PRK00203.1"/>
    <property type="match status" value="1"/>
</dbReference>
<dbReference type="SMART" id="SM00479">
    <property type="entry name" value="EXOIII"/>
    <property type="match status" value="1"/>
</dbReference>
<keyword evidence="5" id="KW-0235">DNA replication</keyword>
<dbReference type="InterPro" id="IPR002156">
    <property type="entry name" value="RNaseH_domain"/>
</dbReference>
<dbReference type="NCBIfam" id="TIGR00573">
    <property type="entry name" value="dnaq"/>
    <property type="match status" value="1"/>
</dbReference>
<evidence type="ECO:0000256" key="15">
    <source>
        <dbReference type="PIRSR" id="PIRSR606309-1"/>
    </source>
</evidence>
<comment type="subcellular location">
    <subcellularLocation>
        <location evidence="14">Cytoplasm</location>
    </subcellularLocation>
</comment>
<proteinExistence type="inferred from homology"/>
<sequence length="447" mass="49447">MNNYIIAYTDGACKGNGKQGASAGGFGAHIIHPNGDIHNLWGGEADTTNNRMELLGAITALKHTPTDTPIQIWTDSGYVKDGITQWIHNWKKNGWRKADKKPVLNVELWQDLDALTQGRMIDWQWIKGHAGHEGNEMADQLANQGVIGAGEEYISSDNPDHPPDADTSNQSEPNNTNNPKQATVMNDHTFKISPDNNQNPDYDGNTQRANGDFWAILPSPNNYGSRARQLIMDTETTGFEDQGGDRIVEVGIVEIVDRKFTGNKLHVYINPEREMDDEVIRVHGISNEFLLDKPKFADVAQQIYDFMIGSEVIAHNAAFDMRFLKMEFDKVGLTDFLDRIQTTDSLAIAKELYPGQKNSLDALVRRLDVGNQDRTFHGALLDSEILAEVYLAMTGGQMAIKMEYGDDHADAKSSATGFQDLSDLAGLICTSAGDMDADSTWRATVLS</sequence>
<keyword evidence="14" id="KW-0255">Endonuclease</keyword>
<comment type="catalytic activity">
    <reaction evidence="14">
        <text>Endonucleolytic cleavage to 5'-phosphomonoester.</text>
        <dbReference type="EC" id="3.1.26.4"/>
    </reaction>
</comment>
<evidence type="ECO:0000256" key="3">
    <source>
        <dbReference type="ARBA" id="ARBA00022679"/>
    </source>
</evidence>
<dbReference type="InterPro" id="IPR006054">
    <property type="entry name" value="DnaQ"/>
</dbReference>
<evidence type="ECO:0000256" key="13">
    <source>
        <dbReference type="ARBA" id="ARBA00049244"/>
    </source>
</evidence>
<reference evidence="20 21" key="1">
    <citation type="journal article" date="2014" name="Genome Announc.">
        <title>Draft Genome Sequence of Moraxella bovoculi Strain 237T (ATCC BAA-1259T) Isolated from a Calf with Infectious Bovine Keratoconjunctivitis.</title>
        <authorList>
            <person name="Calcutt M.J."/>
            <person name="Foecking M.F."/>
            <person name="Martin N.T."/>
            <person name="Mhlanga-Mutangadura T."/>
            <person name="Reilly T.J."/>
        </authorList>
    </citation>
    <scope>NUCLEOTIDE SEQUENCE [LARGE SCALE GENOMIC DNA]</scope>
    <source>
        <strain evidence="20 21">237</strain>
    </source>
</reference>
<dbReference type="OrthoDB" id="9804290at2"/>
<feature type="binding site" evidence="14">
    <location>
        <position position="139"/>
    </location>
    <ligand>
        <name>Mg(2+)</name>
        <dbReference type="ChEBI" id="CHEBI:18420"/>
        <label>2</label>
    </ligand>
</feature>
<feature type="binding site" evidence="17">
    <location>
        <position position="233"/>
    </location>
    <ligand>
        <name>a divalent metal cation</name>
        <dbReference type="ChEBI" id="CHEBI:60240"/>
        <label>1</label>
        <note>catalytic</note>
    </ligand>
</feature>
<evidence type="ECO:0000256" key="11">
    <source>
        <dbReference type="ARBA" id="ARBA00022932"/>
    </source>
</evidence>
<feature type="binding site" evidence="17">
    <location>
        <position position="382"/>
    </location>
    <ligand>
        <name>a divalent metal cation</name>
        <dbReference type="ChEBI" id="CHEBI:60240"/>
        <label>1</label>
        <note>catalytic</note>
    </ligand>
</feature>
<evidence type="ECO:0000256" key="6">
    <source>
        <dbReference type="ARBA" id="ARBA00022722"/>
    </source>
</evidence>
<dbReference type="EMBL" id="AOMT01000005">
    <property type="protein sequence ID" value="KDN25879.1"/>
    <property type="molecule type" value="Genomic_DNA"/>
</dbReference>
<evidence type="ECO:0000256" key="9">
    <source>
        <dbReference type="ARBA" id="ARBA00022839"/>
    </source>
</evidence>
<evidence type="ECO:0000313" key="20">
    <source>
        <dbReference type="EMBL" id="KDN25879.1"/>
    </source>
</evidence>
<keyword evidence="12 17" id="KW-0464">Manganese</keyword>
<evidence type="ECO:0000256" key="7">
    <source>
        <dbReference type="ARBA" id="ARBA00022723"/>
    </source>
</evidence>
<dbReference type="RefSeq" id="WP_036362458.1">
    <property type="nucleotide sequence ID" value="NZ_AOMT01000005.1"/>
</dbReference>
<dbReference type="SUPFAM" id="SSF53098">
    <property type="entry name" value="Ribonuclease H-like"/>
    <property type="match status" value="2"/>
</dbReference>
<evidence type="ECO:0000256" key="12">
    <source>
        <dbReference type="ARBA" id="ARBA00023211"/>
    </source>
</evidence>
<gene>
    <name evidence="14" type="primary">rnhA</name>
    <name evidence="20" type="ORF">MBO_01755</name>
</gene>
<feature type="compositionally biased region" description="Polar residues" evidence="18">
    <location>
        <begin position="166"/>
        <end position="182"/>
    </location>
</feature>
<evidence type="ECO:0000256" key="8">
    <source>
        <dbReference type="ARBA" id="ARBA00022801"/>
    </source>
</evidence>
<comment type="cofactor">
    <cofactor evidence="17">
        <name>Mg(2+)</name>
        <dbReference type="ChEBI" id="CHEBI:18420"/>
    </cofactor>
    <cofactor evidence="17">
        <name>Mn(2+)</name>
        <dbReference type="ChEBI" id="CHEBI:29035"/>
    </cofactor>
    <text evidence="17">Binds 2 divalent metal cations. Magnesium or manganese.</text>
</comment>
<feature type="region of interest" description="Disordered" evidence="18">
    <location>
        <begin position="151"/>
        <end position="182"/>
    </location>
</feature>
<dbReference type="GO" id="GO:0004523">
    <property type="term" value="F:RNA-DNA hybrid ribonuclease activity"/>
    <property type="evidence" value="ECO:0007669"/>
    <property type="project" value="UniProtKB-UniRule"/>
</dbReference>
<keyword evidence="6 14" id="KW-0540">Nuclease</keyword>
<protein>
    <recommendedName>
        <fullName evidence="14">Ribonuclease H</fullName>
        <shortName evidence="14">RNase H</shortName>
        <ecNumber evidence="14">3.1.26.4</ecNumber>
    </recommendedName>
</protein>
<feature type="binding site" evidence="14">
    <location>
        <position position="75"/>
    </location>
    <ligand>
        <name>Mg(2+)</name>
        <dbReference type="ChEBI" id="CHEBI:18420"/>
        <label>1</label>
    </ligand>
</feature>
<feature type="binding site" evidence="17">
    <location>
        <position position="235"/>
    </location>
    <ligand>
        <name>a divalent metal cation</name>
        <dbReference type="ChEBI" id="CHEBI:60240"/>
        <label>1</label>
        <note>catalytic</note>
    </ligand>
</feature>
<evidence type="ECO:0000256" key="16">
    <source>
        <dbReference type="PIRSR" id="PIRSR606309-2"/>
    </source>
</evidence>
<dbReference type="PANTHER" id="PTHR30231">
    <property type="entry name" value="DNA POLYMERASE III SUBUNIT EPSILON"/>
    <property type="match status" value="1"/>
</dbReference>
<dbReference type="InterPro" id="IPR013520">
    <property type="entry name" value="Ribonucl_H"/>
</dbReference>
<feature type="binding site" evidence="14">
    <location>
        <position position="53"/>
    </location>
    <ligand>
        <name>Mg(2+)</name>
        <dbReference type="ChEBI" id="CHEBI:18420"/>
        <label>1</label>
    </ligand>
</feature>
<dbReference type="eggNOG" id="COG0847">
    <property type="taxonomic scope" value="Bacteria"/>
</dbReference>
<keyword evidence="4" id="KW-0548">Nucleotidyltransferase</keyword>
<dbReference type="EC" id="3.1.26.4" evidence="14"/>
<keyword evidence="3" id="KW-0808">Transferase</keyword>
<dbReference type="eggNOG" id="COG0328">
    <property type="taxonomic scope" value="Bacteria"/>
</dbReference>
<comment type="function">
    <text evidence="14">Endonuclease that specifically degrades the RNA of RNA-DNA hybrids.</text>
</comment>
<name>A0A066UNZ7_9GAMM</name>
<evidence type="ECO:0000259" key="19">
    <source>
        <dbReference type="PROSITE" id="PS50879"/>
    </source>
</evidence>
<dbReference type="PANTHER" id="PTHR30231:SF41">
    <property type="entry name" value="DNA POLYMERASE III SUBUNIT EPSILON"/>
    <property type="match status" value="1"/>
</dbReference>
<dbReference type="NCBIfam" id="TIGR01406">
    <property type="entry name" value="dnaQ_proteo"/>
    <property type="match status" value="1"/>
</dbReference>
<dbReference type="InterPro" id="IPR012337">
    <property type="entry name" value="RNaseH-like_sf"/>
</dbReference>
<comment type="caution">
    <text evidence="20">The sequence shown here is derived from an EMBL/GenBank/DDBJ whole genome shotgun (WGS) entry which is preliminary data.</text>
</comment>